<feature type="compositionally biased region" description="Low complexity" evidence="1">
    <location>
        <begin position="35"/>
        <end position="53"/>
    </location>
</feature>
<keyword evidence="3" id="KW-1185">Reference proteome</keyword>
<gene>
    <name evidence="2" type="ORF">EYF80_062443</name>
</gene>
<name>A0A4Z2EG19_9TELE</name>
<sequence>MTLMAAAAFTQNTELLPHRVTSVRLTPHLSGFLDSGHTSSSRRVSSKGGRSASFTSEKLRADADGFLHTSRSPHQKNRNTAKHGGLRTSGHSPTGSTNTVSPTYESSSCAPLNNVTLGQGSQSDQAGGPRQPIGPRKRPKAANRTKVVAQGSQSDQAGGPRQPIGPR</sequence>
<evidence type="ECO:0000313" key="2">
    <source>
        <dbReference type="EMBL" id="TNN27414.1"/>
    </source>
</evidence>
<feature type="region of interest" description="Disordered" evidence="1">
    <location>
        <begin position="29"/>
        <end position="167"/>
    </location>
</feature>
<dbReference type="AlphaFoldDB" id="A0A4Z2EG19"/>
<evidence type="ECO:0000313" key="3">
    <source>
        <dbReference type="Proteomes" id="UP000314294"/>
    </source>
</evidence>
<organism evidence="2 3">
    <name type="scientific">Liparis tanakae</name>
    <name type="common">Tanaka's snailfish</name>
    <dbReference type="NCBI Taxonomy" id="230148"/>
    <lineage>
        <taxon>Eukaryota</taxon>
        <taxon>Metazoa</taxon>
        <taxon>Chordata</taxon>
        <taxon>Craniata</taxon>
        <taxon>Vertebrata</taxon>
        <taxon>Euteleostomi</taxon>
        <taxon>Actinopterygii</taxon>
        <taxon>Neopterygii</taxon>
        <taxon>Teleostei</taxon>
        <taxon>Neoteleostei</taxon>
        <taxon>Acanthomorphata</taxon>
        <taxon>Eupercaria</taxon>
        <taxon>Perciformes</taxon>
        <taxon>Cottioidei</taxon>
        <taxon>Cottales</taxon>
        <taxon>Liparidae</taxon>
        <taxon>Liparis</taxon>
    </lineage>
</organism>
<feature type="compositionally biased region" description="Basic residues" evidence="1">
    <location>
        <begin position="71"/>
        <end position="85"/>
    </location>
</feature>
<reference evidence="2 3" key="1">
    <citation type="submission" date="2019-03" db="EMBL/GenBank/DDBJ databases">
        <title>First draft genome of Liparis tanakae, snailfish: a comprehensive survey of snailfish specific genes.</title>
        <authorList>
            <person name="Kim W."/>
            <person name="Song I."/>
            <person name="Jeong J.-H."/>
            <person name="Kim D."/>
            <person name="Kim S."/>
            <person name="Ryu S."/>
            <person name="Song J.Y."/>
            <person name="Lee S.K."/>
        </authorList>
    </citation>
    <scope>NUCLEOTIDE SEQUENCE [LARGE SCALE GENOMIC DNA]</scope>
    <source>
        <tissue evidence="2">Muscle</tissue>
    </source>
</reference>
<dbReference type="Proteomes" id="UP000314294">
    <property type="component" value="Unassembled WGS sequence"/>
</dbReference>
<comment type="caution">
    <text evidence="2">The sequence shown here is derived from an EMBL/GenBank/DDBJ whole genome shotgun (WGS) entry which is preliminary data.</text>
</comment>
<proteinExistence type="predicted"/>
<dbReference type="EMBL" id="SRLO01008331">
    <property type="protein sequence ID" value="TNN27414.1"/>
    <property type="molecule type" value="Genomic_DNA"/>
</dbReference>
<feature type="compositionally biased region" description="Polar residues" evidence="1">
    <location>
        <begin position="89"/>
        <end position="125"/>
    </location>
</feature>
<evidence type="ECO:0000256" key="1">
    <source>
        <dbReference type="SAM" id="MobiDB-lite"/>
    </source>
</evidence>
<accession>A0A4Z2EG19</accession>
<protein>
    <submittedName>
        <fullName evidence="2">Uncharacterized protein</fullName>
    </submittedName>
</protein>